<accession>A0AAD7YBU3</accession>
<dbReference type="PANTHER" id="PTHR47272:SF1">
    <property type="entry name" value="PIGGYBAC TRANSPOSABLE ELEMENT-DERIVED PROTEIN 3-LIKE"/>
    <property type="match status" value="1"/>
</dbReference>
<dbReference type="InterPro" id="IPR029526">
    <property type="entry name" value="PGBD"/>
</dbReference>
<organism evidence="3 4">
    <name type="scientific">Mythimna separata</name>
    <name type="common">Oriental armyworm</name>
    <name type="synonym">Pseudaletia separata</name>
    <dbReference type="NCBI Taxonomy" id="271217"/>
    <lineage>
        <taxon>Eukaryota</taxon>
        <taxon>Metazoa</taxon>
        <taxon>Ecdysozoa</taxon>
        <taxon>Arthropoda</taxon>
        <taxon>Hexapoda</taxon>
        <taxon>Insecta</taxon>
        <taxon>Pterygota</taxon>
        <taxon>Neoptera</taxon>
        <taxon>Endopterygota</taxon>
        <taxon>Lepidoptera</taxon>
        <taxon>Glossata</taxon>
        <taxon>Ditrysia</taxon>
        <taxon>Noctuoidea</taxon>
        <taxon>Noctuidae</taxon>
        <taxon>Noctuinae</taxon>
        <taxon>Hadenini</taxon>
        <taxon>Mythimna</taxon>
    </lineage>
</organism>
<feature type="region of interest" description="Disordered" evidence="1">
    <location>
        <begin position="21"/>
        <end position="41"/>
    </location>
</feature>
<evidence type="ECO:0000313" key="4">
    <source>
        <dbReference type="Proteomes" id="UP001231518"/>
    </source>
</evidence>
<feature type="domain" description="PiggyBac transposable element-derived protein" evidence="2">
    <location>
        <begin position="124"/>
        <end position="220"/>
    </location>
</feature>
<sequence>MDPQRFYGKTHNMVTRARHLNIIPDSSDDENISDDDEYGVPTPLERVYIPESDEDCSDDAMYDEPEYEIIEENLLSNQPSSSNTSKKSKKDNLLWSDEGIEYDESHITFLGCEDLPEEILQLETPISFFKYLFPSSAINLIEVESNLYAAQIAPEGFNEVTDEDIRKFIGILIYMSVVRLPTTRHYWKDGTYIEKVASIMTCNRFEEIKRFLHFYDKKKELKPDDPNFDKL</sequence>
<dbReference type="Pfam" id="PF13843">
    <property type="entry name" value="DDE_Tnp_1_7"/>
    <property type="match status" value="1"/>
</dbReference>
<dbReference type="AlphaFoldDB" id="A0AAD7YBU3"/>
<dbReference type="EMBL" id="JARGEI010000023">
    <property type="protein sequence ID" value="KAJ8710248.1"/>
    <property type="molecule type" value="Genomic_DNA"/>
</dbReference>
<gene>
    <name evidence="3" type="ORF">PYW07_009614</name>
</gene>
<evidence type="ECO:0000259" key="2">
    <source>
        <dbReference type="Pfam" id="PF13843"/>
    </source>
</evidence>
<keyword evidence="4" id="KW-1185">Reference proteome</keyword>
<proteinExistence type="predicted"/>
<comment type="caution">
    <text evidence="3">The sequence shown here is derived from an EMBL/GenBank/DDBJ whole genome shotgun (WGS) entry which is preliminary data.</text>
</comment>
<protein>
    <recommendedName>
        <fullName evidence="2">PiggyBac transposable element-derived protein domain-containing protein</fullName>
    </recommendedName>
</protein>
<name>A0AAD7YBU3_MYTSE</name>
<feature type="compositionally biased region" description="Acidic residues" evidence="1">
    <location>
        <begin position="26"/>
        <end position="38"/>
    </location>
</feature>
<reference evidence="3" key="1">
    <citation type="submission" date="2023-03" db="EMBL/GenBank/DDBJ databases">
        <title>Chromosome-level genomes of two armyworms, Mythimna separata and Mythimna loreyi, provide insights into the biosynthesis and reception of sex pheromones.</title>
        <authorList>
            <person name="Zhao H."/>
        </authorList>
    </citation>
    <scope>NUCLEOTIDE SEQUENCE</scope>
    <source>
        <strain evidence="3">BeijingLab</strain>
        <tissue evidence="3">Pupa</tissue>
    </source>
</reference>
<dbReference type="PANTHER" id="PTHR47272">
    <property type="entry name" value="DDE_TNP_1_7 DOMAIN-CONTAINING PROTEIN"/>
    <property type="match status" value="1"/>
</dbReference>
<evidence type="ECO:0000313" key="3">
    <source>
        <dbReference type="EMBL" id="KAJ8710248.1"/>
    </source>
</evidence>
<dbReference type="Proteomes" id="UP001231518">
    <property type="component" value="Chromosome 23"/>
</dbReference>
<evidence type="ECO:0000256" key="1">
    <source>
        <dbReference type="SAM" id="MobiDB-lite"/>
    </source>
</evidence>